<evidence type="ECO:0000313" key="2">
    <source>
        <dbReference type="EMBL" id="PSN62851.1"/>
    </source>
</evidence>
<gene>
    <name evidence="2" type="ORF">BS50DRAFT_577739</name>
</gene>
<accession>A0A2T2NBL9</accession>
<proteinExistence type="predicted"/>
<evidence type="ECO:0008006" key="4">
    <source>
        <dbReference type="Google" id="ProtNLM"/>
    </source>
</evidence>
<dbReference type="AlphaFoldDB" id="A0A2T2NBL9"/>
<keyword evidence="3" id="KW-1185">Reference proteome</keyword>
<protein>
    <recommendedName>
        <fullName evidence="4">Secreted protein</fullName>
    </recommendedName>
</protein>
<evidence type="ECO:0000313" key="3">
    <source>
        <dbReference type="Proteomes" id="UP000240883"/>
    </source>
</evidence>
<feature type="chain" id="PRO_5015424106" description="Secreted protein" evidence="1">
    <location>
        <begin position="23"/>
        <end position="86"/>
    </location>
</feature>
<reference evidence="2 3" key="1">
    <citation type="journal article" date="2018" name="Front. Microbiol.">
        <title>Genome-Wide Analysis of Corynespora cassiicola Leaf Fall Disease Putative Effectors.</title>
        <authorList>
            <person name="Lopez D."/>
            <person name="Ribeiro S."/>
            <person name="Label P."/>
            <person name="Fumanal B."/>
            <person name="Venisse J.S."/>
            <person name="Kohler A."/>
            <person name="de Oliveira R.R."/>
            <person name="Labutti K."/>
            <person name="Lipzen A."/>
            <person name="Lail K."/>
            <person name="Bauer D."/>
            <person name="Ohm R.A."/>
            <person name="Barry K.W."/>
            <person name="Spatafora J."/>
            <person name="Grigoriev I.V."/>
            <person name="Martin F.M."/>
            <person name="Pujade-Renaud V."/>
        </authorList>
    </citation>
    <scope>NUCLEOTIDE SEQUENCE [LARGE SCALE GENOMIC DNA]</scope>
    <source>
        <strain evidence="2 3">Philippines</strain>
    </source>
</reference>
<keyword evidence="1" id="KW-0732">Signal</keyword>
<dbReference type="Proteomes" id="UP000240883">
    <property type="component" value="Unassembled WGS sequence"/>
</dbReference>
<feature type="signal peptide" evidence="1">
    <location>
        <begin position="1"/>
        <end position="22"/>
    </location>
</feature>
<organism evidence="2 3">
    <name type="scientific">Corynespora cassiicola Philippines</name>
    <dbReference type="NCBI Taxonomy" id="1448308"/>
    <lineage>
        <taxon>Eukaryota</taxon>
        <taxon>Fungi</taxon>
        <taxon>Dikarya</taxon>
        <taxon>Ascomycota</taxon>
        <taxon>Pezizomycotina</taxon>
        <taxon>Dothideomycetes</taxon>
        <taxon>Pleosporomycetidae</taxon>
        <taxon>Pleosporales</taxon>
        <taxon>Corynesporascaceae</taxon>
        <taxon>Corynespora</taxon>
    </lineage>
</organism>
<sequence length="86" mass="9983">MFNIFFASWVVWVPFWVLWCEADQVVAPGTQSLAKIAFLEFKMPVPFFSYVKAILYNYFHPTRRRIPCLRGSSSCIEASSRTKPLS</sequence>
<evidence type="ECO:0000256" key="1">
    <source>
        <dbReference type="SAM" id="SignalP"/>
    </source>
</evidence>
<name>A0A2T2NBL9_CORCC</name>
<dbReference type="EMBL" id="KZ678141">
    <property type="protein sequence ID" value="PSN62851.1"/>
    <property type="molecule type" value="Genomic_DNA"/>
</dbReference>